<dbReference type="InterPro" id="IPR046536">
    <property type="entry name" value="DUF6601"/>
</dbReference>
<keyword evidence="3" id="KW-1185">Reference proteome</keyword>
<gene>
    <name evidence="2" type="ORF">Purlil1_12944</name>
</gene>
<protein>
    <recommendedName>
        <fullName evidence="4">Subtilisin-like serine protease</fullName>
    </recommendedName>
</protein>
<evidence type="ECO:0000313" key="2">
    <source>
        <dbReference type="EMBL" id="KAK4074615.1"/>
    </source>
</evidence>
<keyword evidence="1" id="KW-0812">Transmembrane</keyword>
<proteinExistence type="predicted"/>
<keyword evidence="1" id="KW-1133">Transmembrane helix</keyword>
<organism evidence="2 3">
    <name type="scientific">Purpureocillium lilacinum</name>
    <name type="common">Paecilomyces lilacinus</name>
    <dbReference type="NCBI Taxonomy" id="33203"/>
    <lineage>
        <taxon>Eukaryota</taxon>
        <taxon>Fungi</taxon>
        <taxon>Dikarya</taxon>
        <taxon>Ascomycota</taxon>
        <taxon>Pezizomycotina</taxon>
        <taxon>Sordariomycetes</taxon>
        <taxon>Hypocreomycetidae</taxon>
        <taxon>Hypocreales</taxon>
        <taxon>Ophiocordycipitaceae</taxon>
        <taxon>Purpureocillium</taxon>
    </lineage>
</organism>
<feature type="transmembrane region" description="Helical" evidence="1">
    <location>
        <begin position="254"/>
        <end position="275"/>
    </location>
</feature>
<comment type="caution">
    <text evidence="2">The sequence shown here is derived from an EMBL/GenBank/DDBJ whole genome shotgun (WGS) entry which is preliminary data.</text>
</comment>
<keyword evidence="1" id="KW-0472">Membrane</keyword>
<name>A0ABR0BFE6_PURLI</name>
<dbReference type="Proteomes" id="UP001287286">
    <property type="component" value="Unassembled WGS sequence"/>
</dbReference>
<dbReference type="Pfam" id="PF20246">
    <property type="entry name" value="DUF6601"/>
    <property type="match status" value="1"/>
</dbReference>
<accession>A0ABR0BFE6</accession>
<evidence type="ECO:0000313" key="3">
    <source>
        <dbReference type="Proteomes" id="UP001287286"/>
    </source>
</evidence>
<evidence type="ECO:0000256" key="1">
    <source>
        <dbReference type="SAM" id="Phobius"/>
    </source>
</evidence>
<dbReference type="EMBL" id="JAWRVI010000149">
    <property type="protein sequence ID" value="KAK4074615.1"/>
    <property type="molecule type" value="Genomic_DNA"/>
</dbReference>
<evidence type="ECO:0008006" key="4">
    <source>
        <dbReference type="Google" id="ProtNLM"/>
    </source>
</evidence>
<feature type="transmembrane region" description="Helical" evidence="1">
    <location>
        <begin position="295"/>
        <end position="321"/>
    </location>
</feature>
<reference evidence="2 3" key="1">
    <citation type="journal article" date="2024" name="Microbiol. Resour. Announc.">
        <title>Genome annotations for the ascomycete fungi Trichoderma harzianum, Trichoderma aggressivum, and Purpureocillium lilacinum.</title>
        <authorList>
            <person name="Beijen E.P.W."/>
            <person name="Ohm R.A."/>
        </authorList>
    </citation>
    <scope>NUCLEOTIDE SEQUENCE [LARGE SCALE GENOMIC DNA]</scope>
    <source>
        <strain evidence="2 3">CBS 150709</strain>
    </source>
</reference>
<sequence>MSLPPSDLPPFTHRALEHDTAAKNVASRHVETYLAELLPASSRTPADDLTTPAHSTVRACVDAELDLRRLTDVHDWLWITGRPMPPRPLHQQLLLNREIMITERLDLHLVWGAGRIFIKPLPRFLLEPRFWEEHLCCSQPPGPIADEQWCACRGRRERALGLLFSYAALVAHESDFHIAKANYLLPQEVQWQAWRTVVKEVLSTKHIYALIDPRFHYGELRLTRLNKIYILWKTPFRRYMSRWTQYGSFFGENFAWLASSTVYIAIVLTAMQVGLATELQYSEGFRSASYGFTVFSILGPLIAAGLIMVVFFYMFIGNLVATRRYGKQRLEHIKVGGPGSRSD</sequence>
<dbReference type="PANTHER" id="PTHR34414">
    <property type="entry name" value="HET DOMAIN-CONTAINING PROTEIN-RELATED"/>
    <property type="match status" value="1"/>
</dbReference>
<dbReference type="PANTHER" id="PTHR34414:SF1">
    <property type="entry name" value="SUBTILISIN-LIKE SERINE PROTEASE"/>
    <property type="match status" value="1"/>
</dbReference>